<proteinExistence type="predicted"/>
<name>A0ABT5R871_9GAMM</name>
<reference evidence="1" key="1">
    <citation type="submission" date="2021-12" db="EMBL/GenBank/DDBJ databases">
        <title>Enterovibrio ZSDZ35 sp. nov. and Enterovibrio ZSDZ42 sp. nov., isolated from coastal seawater in Qingdao.</title>
        <authorList>
            <person name="Zhang P."/>
        </authorList>
    </citation>
    <scope>NUCLEOTIDE SEQUENCE</scope>
    <source>
        <strain evidence="1">ZSDZ42</strain>
    </source>
</reference>
<evidence type="ECO:0000313" key="1">
    <source>
        <dbReference type="EMBL" id="MDD1796477.1"/>
    </source>
</evidence>
<dbReference type="EMBL" id="JAJUBC010000125">
    <property type="protein sequence ID" value="MDD1796477.1"/>
    <property type="molecule type" value="Genomic_DNA"/>
</dbReference>
<sequence length="148" mass="17752">IFFPRQAEITFDRKRGIVYTWWEDKIFACRFENLGFVENRLGLMLFFYGEWPKKDQYSITSKYVQPTDKAYFNANDDNSYFMALVLTFMEQGKEAVITGDSFYRKPYPFLRVDKKPKDFDQRLEEVLNREHALIDIYAEVALKQKKPL</sequence>
<gene>
    <name evidence="1" type="ORF">LRP50_25520</name>
</gene>
<comment type="caution">
    <text evidence="1">The sequence shown here is derived from an EMBL/GenBank/DDBJ whole genome shotgun (WGS) entry which is preliminary data.</text>
</comment>
<feature type="non-terminal residue" evidence="1">
    <location>
        <position position="1"/>
    </location>
</feature>
<protein>
    <submittedName>
        <fullName evidence="1">Uncharacterized protein</fullName>
    </submittedName>
</protein>
<keyword evidence="2" id="KW-1185">Reference proteome</keyword>
<dbReference type="Proteomes" id="UP001149400">
    <property type="component" value="Unassembled WGS sequence"/>
</dbReference>
<evidence type="ECO:0000313" key="2">
    <source>
        <dbReference type="Proteomes" id="UP001149400"/>
    </source>
</evidence>
<accession>A0ABT5R871</accession>
<organism evidence="1 2">
    <name type="scientific">Enterovibrio gelatinilyticus</name>
    <dbReference type="NCBI Taxonomy" id="2899819"/>
    <lineage>
        <taxon>Bacteria</taxon>
        <taxon>Pseudomonadati</taxon>
        <taxon>Pseudomonadota</taxon>
        <taxon>Gammaproteobacteria</taxon>
        <taxon>Vibrionales</taxon>
        <taxon>Vibrionaceae</taxon>
        <taxon>Enterovibrio</taxon>
    </lineage>
</organism>